<dbReference type="CDD" id="cd13120">
    <property type="entry name" value="BF2867_like_N"/>
    <property type="match status" value="1"/>
</dbReference>
<protein>
    <recommendedName>
        <fullName evidence="4">Lipocalin-like domain-containing protein</fullName>
    </recommendedName>
</protein>
<gene>
    <name evidence="2" type="ORF">HMPREF1991_02281</name>
</gene>
<name>A0A069QPC6_HOYLO</name>
<dbReference type="EMBL" id="JNGW01000097">
    <property type="protein sequence ID" value="KDR51671.1"/>
    <property type="molecule type" value="Genomic_DNA"/>
</dbReference>
<feature type="signal peptide" evidence="1">
    <location>
        <begin position="1"/>
        <end position="23"/>
    </location>
</feature>
<reference evidence="2 3" key="1">
    <citation type="submission" date="2013-08" db="EMBL/GenBank/DDBJ databases">
        <authorList>
            <person name="Weinstock G."/>
            <person name="Sodergren E."/>
            <person name="Wylie T."/>
            <person name="Fulton L."/>
            <person name="Fulton R."/>
            <person name="Fronick C."/>
            <person name="O'Laughlin M."/>
            <person name="Godfrey J."/>
            <person name="Miner T."/>
            <person name="Herter B."/>
            <person name="Appelbaum E."/>
            <person name="Cordes M."/>
            <person name="Lek S."/>
            <person name="Wollam A."/>
            <person name="Pepin K.H."/>
            <person name="Palsikar V.B."/>
            <person name="Mitreva M."/>
            <person name="Wilson R.K."/>
        </authorList>
    </citation>
    <scope>NUCLEOTIDE SEQUENCE [LARGE SCALE GENOMIC DNA]</scope>
    <source>
        <strain evidence="2 3">ATCC 15930</strain>
    </source>
</reference>
<evidence type="ECO:0000256" key="1">
    <source>
        <dbReference type="SAM" id="SignalP"/>
    </source>
</evidence>
<dbReference type="AlphaFoldDB" id="A0A069QPC6"/>
<proteinExistence type="predicted"/>
<evidence type="ECO:0008006" key="4">
    <source>
        <dbReference type="Google" id="ProtNLM"/>
    </source>
</evidence>
<evidence type="ECO:0000313" key="3">
    <source>
        <dbReference type="Proteomes" id="UP000027442"/>
    </source>
</evidence>
<feature type="chain" id="PRO_5001665538" description="Lipocalin-like domain-containing protein" evidence="1">
    <location>
        <begin position="24"/>
        <end position="251"/>
    </location>
</feature>
<dbReference type="PROSITE" id="PS51257">
    <property type="entry name" value="PROKAR_LIPOPROTEIN"/>
    <property type="match status" value="1"/>
</dbReference>
<evidence type="ECO:0000313" key="2">
    <source>
        <dbReference type="EMBL" id="KDR51671.1"/>
    </source>
</evidence>
<dbReference type="Proteomes" id="UP000027442">
    <property type="component" value="Unassembled WGS sequence"/>
</dbReference>
<organism evidence="2 3">
    <name type="scientific">Hoylesella loescheii DSM 19665 = JCM 12249 = ATCC 15930</name>
    <dbReference type="NCBI Taxonomy" id="1122985"/>
    <lineage>
        <taxon>Bacteria</taxon>
        <taxon>Pseudomonadati</taxon>
        <taxon>Bacteroidota</taxon>
        <taxon>Bacteroidia</taxon>
        <taxon>Bacteroidales</taxon>
        <taxon>Prevotellaceae</taxon>
        <taxon>Hoylesella</taxon>
    </lineage>
</organism>
<dbReference type="PATRIC" id="fig|1122985.7.peg.2362"/>
<comment type="caution">
    <text evidence="2">The sequence shown here is derived from an EMBL/GenBank/DDBJ whole genome shotgun (WGS) entry which is preliminary data.</text>
</comment>
<accession>A0A069QPC6</accession>
<keyword evidence="1" id="KW-0732">Signal</keyword>
<dbReference type="RefSeq" id="WP_025789934.1">
    <property type="nucleotide sequence ID" value="NZ_KB899211.1"/>
</dbReference>
<dbReference type="HOGENOM" id="CLU_097147_0_0_10"/>
<sequence>MQKKAIRSLLWMQALLCAMLLFACSNDDDNSNAPLPKPDPKELKVQVAADTKTNTATVNVANAPAEASLSLVLDVERGKALDQATADKNGTHTFKLPLLAGYEQKLKLIVKSGATSAEVNNLTLPAAEEQYSDEQIAQGLQKHKWLSDQERSRIIVDHTSSNPYHMFVNKAVKHFEFLPNSKFTFTVTSPMSMTFPDGKWSVKNKRVDIDTRIPLGPMLLRNSRIQTLTEKEMVMLTEVDGGLFLLTFEAQ</sequence>
<keyword evidence="3" id="KW-1185">Reference proteome</keyword>